<feature type="transmembrane region" description="Helical" evidence="1">
    <location>
        <begin position="12"/>
        <end position="32"/>
    </location>
</feature>
<feature type="transmembrane region" description="Helical" evidence="1">
    <location>
        <begin position="109"/>
        <end position="127"/>
    </location>
</feature>
<dbReference type="Proteomes" id="UP000186104">
    <property type="component" value="Chromosome"/>
</dbReference>
<dbReference type="KEGG" id="dtm:BJL86_3212"/>
<evidence type="ECO:0000313" key="2">
    <source>
        <dbReference type="EMBL" id="ANI93971.1"/>
    </source>
</evidence>
<feature type="transmembrane region" description="Helical" evidence="1">
    <location>
        <begin position="80"/>
        <end position="97"/>
    </location>
</feature>
<dbReference type="AlphaFoldDB" id="A0A173LQR6"/>
<dbReference type="EMBL" id="CP015961">
    <property type="protein sequence ID" value="ANI93971.1"/>
    <property type="molecule type" value="Genomic_DNA"/>
</dbReference>
<evidence type="ECO:0000256" key="1">
    <source>
        <dbReference type="SAM" id="Phobius"/>
    </source>
</evidence>
<gene>
    <name evidence="2" type="ORF">BJL86_3212</name>
</gene>
<sequence>MSAPRRRAPRAPALCAVLAFAGFAVILIGSSSDTLSESVILTLFLLSGVSFASRFLWSRARSRGLYVVPRDSAAFRPERLFLLMTAVLGIALGAHVLGGGPRDTDLEAWLFSAAYLIPLIDIYGFAWKKLRANSLSGSYSVAWPDAPHGRHTL</sequence>
<keyword evidence="3" id="KW-1185">Reference proteome</keyword>
<name>A0A173LQR6_9ACTN</name>
<organism evidence="2 3">
    <name type="scientific">Dietzia timorensis</name>
    <dbReference type="NCBI Taxonomy" id="499555"/>
    <lineage>
        <taxon>Bacteria</taxon>
        <taxon>Bacillati</taxon>
        <taxon>Actinomycetota</taxon>
        <taxon>Actinomycetes</taxon>
        <taxon>Mycobacteriales</taxon>
        <taxon>Dietziaceae</taxon>
        <taxon>Dietzia</taxon>
    </lineage>
</organism>
<evidence type="ECO:0000313" key="3">
    <source>
        <dbReference type="Proteomes" id="UP000186104"/>
    </source>
</evidence>
<proteinExistence type="predicted"/>
<dbReference type="RefSeq" id="WP_156515315.1">
    <property type="nucleotide sequence ID" value="NZ_LMTB01000050.1"/>
</dbReference>
<dbReference type="STRING" id="499555.BJL86_3212"/>
<protein>
    <submittedName>
        <fullName evidence="2">Uncharacterized protein</fullName>
    </submittedName>
</protein>
<keyword evidence="1" id="KW-0812">Transmembrane</keyword>
<accession>A0A173LQR6</accession>
<reference evidence="2 3" key="1">
    <citation type="submission" date="2016-06" db="EMBL/GenBank/DDBJ databases">
        <title>Complete genome sequence of a saline-alkali tolerant type strain Dietzia timorensis ID05-A0528T.</title>
        <authorList>
            <person name="Wu X."/>
        </authorList>
    </citation>
    <scope>NUCLEOTIDE SEQUENCE [LARGE SCALE GENOMIC DNA]</scope>
    <source>
        <strain evidence="2 3">ID05-A0528</strain>
    </source>
</reference>
<keyword evidence="1" id="KW-1133">Transmembrane helix</keyword>
<feature type="transmembrane region" description="Helical" evidence="1">
    <location>
        <begin position="38"/>
        <end position="57"/>
    </location>
</feature>
<keyword evidence="1" id="KW-0472">Membrane</keyword>